<evidence type="ECO:0000313" key="1">
    <source>
        <dbReference type="EMBL" id="KAJ3522462.1"/>
    </source>
</evidence>
<dbReference type="EMBL" id="JANHOG010002532">
    <property type="protein sequence ID" value="KAJ3522462.1"/>
    <property type="molecule type" value="Genomic_DNA"/>
</dbReference>
<protein>
    <submittedName>
        <fullName evidence="1">Uncharacterized protein</fullName>
    </submittedName>
</protein>
<dbReference type="Proteomes" id="UP001148662">
    <property type="component" value="Unassembled WGS sequence"/>
</dbReference>
<reference evidence="1" key="1">
    <citation type="submission" date="2022-07" db="EMBL/GenBank/DDBJ databases">
        <title>Genome Sequence of Phlebia brevispora.</title>
        <authorList>
            <person name="Buettner E."/>
        </authorList>
    </citation>
    <scope>NUCLEOTIDE SEQUENCE</scope>
    <source>
        <strain evidence="1">MPL23</strain>
    </source>
</reference>
<sequence>MRVADNITLALALSSPSSAITSDNETALSNSSLRTLPSANYTTFSGLQPLASQNSTGNASERASDNKSEHTKNPLESMPHRTVAGEEDTADGALPESATESWSPFDIRILQTALAGYLYYNRIRGPRTVAANPYRPLYYADLRSGCHRDAQSKLREFVCGSEALRLKVS</sequence>
<comment type="caution">
    <text evidence="1">The sequence shown here is derived from an EMBL/GenBank/DDBJ whole genome shotgun (WGS) entry which is preliminary data.</text>
</comment>
<name>A0ACC1RQM3_9APHY</name>
<proteinExistence type="predicted"/>
<evidence type="ECO:0000313" key="2">
    <source>
        <dbReference type="Proteomes" id="UP001148662"/>
    </source>
</evidence>
<keyword evidence="2" id="KW-1185">Reference proteome</keyword>
<accession>A0ACC1RQM3</accession>
<organism evidence="1 2">
    <name type="scientific">Phlebia brevispora</name>
    <dbReference type="NCBI Taxonomy" id="194682"/>
    <lineage>
        <taxon>Eukaryota</taxon>
        <taxon>Fungi</taxon>
        <taxon>Dikarya</taxon>
        <taxon>Basidiomycota</taxon>
        <taxon>Agaricomycotina</taxon>
        <taxon>Agaricomycetes</taxon>
        <taxon>Polyporales</taxon>
        <taxon>Meruliaceae</taxon>
        <taxon>Phlebia</taxon>
    </lineage>
</organism>
<gene>
    <name evidence="1" type="ORF">NM688_g8870</name>
</gene>